<evidence type="ECO:0000313" key="5">
    <source>
        <dbReference type="Proteomes" id="UP000824246"/>
    </source>
</evidence>
<evidence type="ECO:0000256" key="1">
    <source>
        <dbReference type="ARBA" id="ARBA00022723"/>
    </source>
</evidence>
<dbReference type="Proteomes" id="UP000824246">
    <property type="component" value="Unassembled WGS sequence"/>
</dbReference>
<accession>A0A9D1VRA0</accession>
<dbReference type="InterPro" id="IPR052063">
    <property type="entry name" value="Polysaccharide_Lyase_1"/>
</dbReference>
<keyword evidence="2" id="KW-0325">Glycoprotein</keyword>
<dbReference type="InterPro" id="IPR012334">
    <property type="entry name" value="Pectin_lyas_fold"/>
</dbReference>
<organism evidence="4 5">
    <name type="scientific">Candidatus Barnesiella excrementipullorum</name>
    <dbReference type="NCBI Taxonomy" id="2838479"/>
    <lineage>
        <taxon>Bacteria</taxon>
        <taxon>Pseudomonadati</taxon>
        <taxon>Bacteroidota</taxon>
        <taxon>Bacteroidia</taxon>
        <taxon>Bacteroidales</taxon>
        <taxon>Barnesiellaceae</taxon>
        <taxon>Barnesiella</taxon>
    </lineage>
</organism>
<feature type="non-terminal residue" evidence="4">
    <location>
        <position position="1"/>
    </location>
</feature>
<reference evidence="4" key="1">
    <citation type="journal article" date="2021" name="PeerJ">
        <title>Extensive microbial diversity within the chicken gut microbiome revealed by metagenomics and culture.</title>
        <authorList>
            <person name="Gilroy R."/>
            <person name="Ravi A."/>
            <person name="Getino M."/>
            <person name="Pursley I."/>
            <person name="Horton D.L."/>
            <person name="Alikhan N.F."/>
            <person name="Baker D."/>
            <person name="Gharbi K."/>
            <person name="Hall N."/>
            <person name="Watson M."/>
            <person name="Adriaenssens E.M."/>
            <person name="Foster-Nyarko E."/>
            <person name="Jarju S."/>
            <person name="Secka A."/>
            <person name="Antonio M."/>
            <person name="Oren A."/>
            <person name="Chaudhuri R.R."/>
            <person name="La Ragione R."/>
            <person name="Hildebrand F."/>
            <person name="Pallen M.J."/>
        </authorList>
    </citation>
    <scope>NUCLEOTIDE SEQUENCE</scope>
    <source>
        <strain evidence="4">ChiHjej12B11-16260</strain>
    </source>
</reference>
<dbReference type="AlphaFoldDB" id="A0A9D1VRA0"/>
<protein>
    <submittedName>
        <fullName evidence="4">DUF4957 domain-containing protein</fullName>
    </submittedName>
</protein>
<gene>
    <name evidence="4" type="ORF">H9982_02830</name>
</gene>
<evidence type="ECO:0000256" key="2">
    <source>
        <dbReference type="ARBA" id="ARBA00023180"/>
    </source>
</evidence>
<dbReference type="EMBL" id="DXFB01000077">
    <property type="protein sequence ID" value="HIX45135.1"/>
    <property type="molecule type" value="Genomic_DNA"/>
</dbReference>
<sequence>TQLNEWMDFRNNVIYNWGANNGCYGGEAMKVNIINNYYEPGPATALARSNVRYRIAKVGIRTTEYVERNPAFAPALHIWGKFYVAGNIMEGYDDVTADNWTKGIYEQISNSECDNLFTDATRDTIRLYEPLEAGYIHTHSTSDAYEKVLAYAGCSLSRDEVDARIVEDTRNGSAAYGNSDGYPGLIDTPYDLRPSDAAADWSPWPELQQGTPRIDSDGDGIPDEWERAHGLDPADVADGNRLNAEGYTALEEYINSLVADITEAQYEGATLEYIPEVKLADAVARAQDGDVIELAADEAVNATITIDKSLTICARDGYRPVLEKVKFIMADGGSLVLDGIVAYYDEADTSEPTRNTFITANDIVDFERLEIRNCEIYGYGESFVQSNNKARYAVIDRLSVENTVLHDFCEARANEPVFGLKYGRVSQVSLAHTSIYNCAGGVFVNEDPDEVTPCPLLFDMRRVTILDCGNAAGSDPESKDIIDLAHKKAAVTATVADCIISGHPDKSLKFTDASASVLHSLVTNNVTGALVNDTRIEGEITQCDYDSYSLATSPADITGIGDPRWTLNGVGAVTAAQHGACRYYTAGGRLVIAGIAPSYTGAVLYDVQGRMVRQEERVSGGEVSFAMPSRGIYIARLGGEAGSASVKVKI</sequence>
<dbReference type="PANTHER" id="PTHR42970:SF1">
    <property type="entry name" value="PECTATE LYASE C-RELATED"/>
    <property type="match status" value="1"/>
</dbReference>
<dbReference type="PANTHER" id="PTHR42970">
    <property type="entry name" value="PECTATE LYASE C-RELATED"/>
    <property type="match status" value="1"/>
</dbReference>
<dbReference type="InterPro" id="IPR032530">
    <property type="entry name" value="DUF4957"/>
</dbReference>
<dbReference type="Pfam" id="PF16318">
    <property type="entry name" value="DUF4957"/>
    <property type="match status" value="1"/>
</dbReference>
<dbReference type="SUPFAM" id="SSF51126">
    <property type="entry name" value="Pectin lyase-like"/>
    <property type="match status" value="2"/>
</dbReference>
<comment type="caution">
    <text evidence="4">The sequence shown here is derived from an EMBL/GenBank/DDBJ whole genome shotgun (WGS) entry which is preliminary data.</text>
</comment>
<name>A0A9D1VRA0_9BACT</name>
<proteinExistence type="predicted"/>
<feature type="domain" description="DUF4957" evidence="3">
    <location>
        <begin position="301"/>
        <end position="437"/>
    </location>
</feature>
<reference evidence="4" key="2">
    <citation type="submission" date="2021-04" db="EMBL/GenBank/DDBJ databases">
        <authorList>
            <person name="Gilroy R."/>
        </authorList>
    </citation>
    <scope>NUCLEOTIDE SEQUENCE</scope>
    <source>
        <strain evidence="4">ChiHjej12B11-16260</strain>
    </source>
</reference>
<dbReference type="InterPro" id="IPR011050">
    <property type="entry name" value="Pectin_lyase_fold/virulence"/>
</dbReference>
<dbReference type="GO" id="GO:0046872">
    <property type="term" value="F:metal ion binding"/>
    <property type="evidence" value="ECO:0007669"/>
    <property type="project" value="UniProtKB-KW"/>
</dbReference>
<evidence type="ECO:0000259" key="3">
    <source>
        <dbReference type="Pfam" id="PF16318"/>
    </source>
</evidence>
<dbReference type="Gene3D" id="2.160.20.10">
    <property type="entry name" value="Single-stranded right-handed beta-helix, Pectin lyase-like"/>
    <property type="match status" value="2"/>
</dbReference>
<keyword evidence="1" id="KW-0479">Metal-binding</keyword>
<evidence type="ECO:0000313" key="4">
    <source>
        <dbReference type="EMBL" id="HIX45135.1"/>
    </source>
</evidence>